<dbReference type="GO" id="GO:0051537">
    <property type="term" value="F:2 iron, 2 sulfur cluster binding"/>
    <property type="evidence" value="ECO:0007669"/>
    <property type="project" value="UniProtKB-KW"/>
</dbReference>
<dbReference type="InterPro" id="IPR017941">
    <property type="entry name" value="Rieske_2Fe-2S"/>
</dbReference>
<evidence type="ECO:0000256" key="5">
    <source>
        <dbReference type="ARBA" id="ARBA00023014"/>
    </source>
</evidence>
<keyword evidence="1" id="KW-0001">2Fe-2S</keyword>
<dbReference type="InterPro" id="IPR012748">
    <property type="entry name" value="Rieske-like_NirD"/>
</dbReference>
<gene>
    <name evidence="8" type="ORF">AZF00_15150</name>
</gene>
<dbReference type="InterPro" id="IPR036922">
    <property type="entry name" value="Rieske_2Fe-2S_sf"/>
</dbReference>
<evidence type="ECO:0000259" key="7">
    <source>
        <dbReference type="PROSITE" id="PS51296"/>
    </source>
</evidence>
<dbReference type="Pfam" id="PF13806">
    <property type="entry name" value="Rieske_2"/>
    <property type="match status" value="1"/>
</dbReference>
<dbReference type="RefSeq" id="WP_062384144.1">
    <property type="nucleotide sequence ID" value="NZ_CP014544.1"/>
</dbReference>
<accession>A0A127M8I6</accession>
<dbReference type="PROSITE" id="PS51296">
    <property type="entry name" value="RIESKE"/>
    <property type="match status" value="1"/>
</dbReference>
<keyword evidence="4" id="KW-0408">Iron</keyword>
<sequence>MSWTTVCRLDDILPNAGVAALIDETQVAIFRVEDKVYALANKDPFSKANVLSRGIVGSVKGTLVVASPVYKQHFSLEAGNCLEDETVSIPCYQVRTEGELVQVQVNC</sequence>
<evidence type="ECO:0000256" key="2">
    <source>
        <dbReference type="ARBA" id="ARBA00022723"/>
    </source>
</evidence>
<dbReference type="Proteomes" id="UP000074119">
    <property type="component" value="Chromosome"/>
</dbReference>
<organism evidence="8 9">
    <name type="scientific">Zhongshania aliphaticivorans</name>
    <dbReference type="NCBI Taxonomy" id="1470434"/>
    <lineage>
        <taxon>Bacteria</taxon>
        <taxon>Pseudomonadati</taxon>
        <taxon>Pseudomonadota</taxon>
        <taxon>Gammaproteobacteria</taxon>
        <taxon>Cellvibrionales</taxon>
        <taxon>Spongiibacteraceae</taxon>
        <taxon>Zhongshania</taxon>
    </lineage>
</organism>
<evidence type="ECO:0000256" key="4">
    <source>
        <dbReference type="ARBA" id="ARBA00023004"/>
    </source>
</evidence>
<dbReference type="PANTHER" id="PTHR40562">
    <property type="match status" value="1"/>
</dbReference>
<keyword evidence="6" id="KW-0534">Nitrate assimilation</keyword>
<keyword evidence="3" id="KW-0560">Oxidoreductase</keyword>
<dbReference type="GO" id="GO:0008942">
    <property type="term" value="F:nitrite reductase [NAD(P)H] activity"/>
    <property type="evidence" value="ECO:0007669"/>
    <property type="project" value="InterPro"/>
</dbReference>
<protein>
    <submittedName>
        <fullName evidence="8">Nitrite reductase small subunit</fullName>
    </submittedName>
</protein>
<dbReference type="NCBIfam" id="TIGR02378">
    <property type="entry name" value="nirD_assim_sml"/>
    <property type="match status" value="1"/>
</dbReference>
<dbReference type="SUPFAM" id="SSF50022">
    <property type="entry name" value="ISP domain"/>
    <property type="match status" value="1"/>
</dbReference>
<evidence type="ECO:0000313" key="9">
    <source>
        <dbReference type="Proteomes" id="UP000074119"/>
    </source>
</evidence>
<reference evidence="8 9" key="1">
    <citation type="submission" date="2015-12" db="EMBL/GenBank/DDBJ databases">
        <authorList>
            <person name="Shamseldin A."/>
            <person name="Moawad H."/>
            <person name="Abd El-Rahim W.M."/>
            <person name="Sadowsky M.J."/>
        </authorList>
    </citation>
    <scope>NUCLEOTIDE SEQUENCE [LARGE SCALE GENOMIC DNA]</scope>
    <source>
        <strain evidence="8 9">SM2</strain>
    </source>
</reference>
<keyword evidence="5" id="KW-0411">Iron-sulfur</keyword>
<evidence type="ECO:0000313" key="8">
    <source>
        <dbReference type="EMBL" id="AMO69551.1"/>
    </source>
</evidence>
<feature type="domain" description="Rieske" evidence="7">
    <location>
        <begin position="4"/>
        <end position="103"/>
    </location>
</feature>
<dbReference type="GO" id="GO:0042128">
    <property type="term" value="P:nitrate assimilation"/>
    <property type="evidence" value="ECO:0007669"/>
    <property type="project" value="UniProtKB-KW"/>
</dbReference>
<evidence type="ECO:0000256" key="6">
    <source>
        <dbReference type="ARBA" id="ARBA00023063"/>
    </source>
</evidence>
<keyword evidence="2" id="KW-0479">Metal-binding</keyword>
<evidence type="ECO:0000256" key="3">
    <source>
        <dbReference type="ARBA" id="ARBA00023002"/>
    </source>
</evidence>
<dbReference type="PROSITE" id="PS51300">
    <property type="entry name" value="NIRD"/>
    <property type="match status" value="1"/>
</dbReference>
<dbReference type="Gene3D" id="2.102.10.10">
    <property type="entry name" value="Rieske [2Fe-2S] iron-sulphur domain"/>
    <property type="match status" value="1"/>
</dbReference>
<dbReference type="KEGG" id="zal:AZF00_15150"/>
<dbReference type="EMBL" id="CP014544">
    <property type="protein sequence ID" value="AMO69551.1"/>
    <property type="molecule type" value="Genomic_DNA"/>
</dbReference>
<dbReference type="AlphaFoldDB" id="A0A127M8I6"/>
<dbReference type="InterPro" id="IPR017881">
    <property type="entry name" value="NirD"/>
</dbReference>
<dbReference type="PANTHER" id="PTHR40562:SF1">
    <property type="entry name" value="NITRITE REDUCTASE (NADH) SMALL SUBUNIT"/>
    <property type="match status" value="1"/>
</dbReference>
<dbReference type="GO" id="GO:0046872">
    <property type="term" value="F:metal ion binding"/>
    <property type="evidence" value="ECO:0007669"/>
    <property type="project" value="UniProtKB-KW"/>
</dbReference>
<name>A0A127M8I6_9GAMM</name>
<evidence type="ECO:0000256" key="1">
    <source>
        <dbReference type="ARBA" id="ARBA00022714"/>
    </source>
</evidence>
<proteinExistence type="predicted"/>
<dbReference type="CDD" id="cd03529">
    <property type="entry name" value="Rieske_NirD"/>
    <property type="match status" value="1"/>
</dbReference>
<dbReference type="STRING" id="1470434.AZF00_15150"/>